<comment type="caution">
    <text evidence="1">The sequence shown here is derived from an EMBL/GenBank/DDBJ whole genome shotgun (WGS) entry which is preliminary data.</text>
</comment>
<keyword evidence="2" id="KW-1185">Reference proteome</keyword>
<evidence type="ECO:0000313" key="1">
    <source>
        <dbReference type="EMBL" id="POM84670.1"/>
    </source>
</evidence>
<dbReference type="Proteomes" id="UP000236928">
    <property type="component" value="Unassembled WGS sequence"/>
</dbReference>
<evidence type="ECO:0000313" key="2">
    <source>
        <dbReference type="Proteomes" id="UP000236928"/>
    </source>
</evidence>
<sequence>MLSEKEKSIEYLKKIKEFRHKIDTGIIKLKNKILNHLQEPLYDYLDDTRKEVDQLYNETRMYVYSHETSFNPRYITDDELISRYSMAKLIDIKTRKLMDKTNNMLSLENERHIELMQKEGFFGY</sequence>
<name>A0A2P4Z3T9_9CRYT</name>
<organism evidence="1 2">
    <name type="scientific">Cryptosporidium meleagridis</name>
    <dbReference type="NCBI Taxonomy" id="93969"/>
    <lineage>
        <taxon>Eukaryota</taxon>
        <taxon>Sar</taxon>
        <taxon>Alveolata</taxon>
        <taxon>Apicomplexa</taxon>
        <taxon>Conoidasida</taxon>
        <taxon>Coccidia</taxon>
        <taxon>Eucoccidiorida</taxon>
        <taxon>Eimeriorina</taxon>
        <taxon>Cryptosporidiidae</taxon>
        <taxon>Cryptosporidium</taxon>
    </lineage>
</organism>
<dbReference type="AlphaFoldDB" id="A0A2P4Z3T9"/>
<dbReference type="EMBL" id="JIBK01000047">
    <property type="protein sequence ID" value="POM84670.1"/>
    <property type="molecule type" value="Genomic_DNA"/>
</dbReference>
<proteinExistence type="predicted"/>
<dbReference type="OrthoDB" id="336026at2759"/>
<dbReference type="VEuPathDB" id="CryptoDB:CmeUKMEL1_13555"/>
<accession>A0A2P4Z3T9</accession>
<reference evidence="1 2" key="1">
    <citation type="submission" date="2014-04" db="EMBL/GenBank/DDBJ databases">
        <title>Comparative Genomics of Cryptosporidium Species.</title>
        <authorList>
            <person name="Silva J.C."/>
            <person name="Su Q."/>
            <person name="Chalmers R."/>
            <person name="Chibucos M.C."/>
            <person name="Elwin K."/>
            <person name="Godinez A."/>
            <person name="Guo F."/>
            <person name="Huynh K."/>
            <person name="Orvis J."/>
            <person name="Ott S."/>
            <person name="Sadzewicz L."/>
            <person name="Sengamalay N."/>
            <person name="Shetty A."/>
            <person name="Sun M."/>
            <person name="Tallon L."/>
            <person name="Xiao L."/>
            <person name="Zhang H."/>
            <person name="Fraser C.M."/>
            <person name="Zhu G."/>
            <person name="Kissinger J."/>
            <person name="Widmer G."/>
        </authorList>
    </citation>
    <scope>NUCLEOTIDE SEQUENCE [LARGE SCALE GENOMIC DNA]</scope>
    <source>
        <strain evidence="1 2">UKMEL1</strain>
    </source>
</reference>
<protein>
    <submittedName>
        <fullName evidence="1">Uncharacterized protein</fullName>
    </submittedName>
</protein>
<gene>
    <name evidence="1" type="ORF">CmeUKMEL1_13555</name>
</gene>